<dbReference type="EMBL" id="JACQAY010000060">
    <property type="protein sequence ID" value="MBI3539039.1"/>
    <property type="molecule type" value="Genomic_DNA"/>
</dbReference>
<dbReference type="AlphaFoldDB" id="A0A9D6LAH9"/>
<sequence>MDDRFLESYARDPRAEFAGSLRRRLAESDAAPRRGFAWRPALAGATALATVIALFAFPSVRAFAQSVLDLFRVRSFVAVSFDPERLEKLRAMKQDNTMVVFDRKEVLQDPGKPTIEPSAGAASALVGFNVASPTYLPGGLVADTVAVTGEGRARLGITTSRLRDLLAQLDLRDVEVPANLDGKDLSLHMYPVVSESYRHGERRMQLVQSRSPDIALPSGVDLARLGEMGLRILGLDAGEARRVARSIDWRSTLVVPVPLNASSFRPVTVRGNSGLLVTLAESSYGRRQRAGTVVLWTEGDRVFALDGTLSPPDMMQVAESVR</sequence>
<name>A0A9D6LAH9_UNCEI</name>
<evidence type="ECO:0000256" key="1">
    <source>
        <dbReference type="SAM" id="Phobius"/>
    </source>
</evidence>
<reference evidence="2" key="1">
    <citation type="submission" date="2020-07" db="EMBL/GenBank/DDBJ databases">
        <title>Huge and variable diversity of episymbiotic CPR bacteria and DPANN archaea in groundwater ecosystems.</title>
        <authorList>
            <person name="He C.Y."/>
            <person name="Keren R."/>
            <person name="Whittaker M."/>
            <person name="Farag I.F."/>
            <person name="Doudna J."/>
            <person name="Cate J.H.D."/>
            <person name="Banfield J.F."/>
        </authorList>
    </citation>
    <scope>NUCLEOTIDE SEQUENCE</scope>
    <source>
        <strain evidence="2">NC_groundwater_928_Pr1_S-0.2um_72_17</strain>
    </source>
</reference>
<evidence type="ECO:0008006" key="4">
    <source>
        <dbReference type="Google" id="ProtNLM"/>
    </source>
</evidence>
<evidence type="ECO:0000313" key="2">
    <source>
        <dbReference type="EMBL" id="MBI3539039.1"/>
    </source>
</evidence>
<organism evidence="2 3">
    <name type="scientific">Eiseniibacteriota bacterium</name>
    <dbReference type="NCBI Taxonomy" id="2212470"/>
    <lineage>
        <taxon>Bacteria</taxon>
        <taxon>Candidatus Eiseniibacteriota</taxon>
    </lineage>
</organism>
<accession>A0A9D6LAH9</accession>
<keyword evidence="1" id="KW-1133">Transmembrane helix</keyword>
<protein>
    <recommendedName>
        <fullName evidence="4">DUF4367 domain-containing protein</fullName>
    </recommendedName>
</protein>
<evidence type="ECO:0000313" key="3">
    <source>
        <dbReference type="Proteomes" id="UP000807850"/>
    </source>
</evidence>
<proteinExistence type="predicted"/>
<dbReference type="Proteomes" id="UP000807850">
    <property type="component" value="Unassembled WGS sequence"/>
</dbReference>
<keyword evidence="1" id="KW-0812">Transmembrane</keyword>
<gene>
    <name evidence="2" type="ORF">HY076_02050</name>
</gene>
<comment type="caution">
    <text evidence="2">The sequence shown here is derived from an EMBL/GenBank/DDBJ whole genome shotgun (WGS) entry which is preliminary data.</text>
</comment>
<keyword evidence="1" id="KW-0472">Membrane</keyword>
<feature type="transmembrane region" description="Helical" evidence="1">
    <location>
        <begin position="41"/>
        <end position="64"/>
    </location>
</feature>